<evidence type="ECO:0000259" key="1">
    <source>
        <dbReference type="Pfam" id="PF06114"/>
    </source>
</evidence>
<dbReference type="Pfam" id="PF06114">
    <property type="entry name" value="Peptidase_M78"/>
    <property type="match status" value="1"/>
</dbReference>
<dbReference type="AlphaFoldDB" id="A0A2N6TPI3"/>
<name>A0A2N6TPI3_9CORY</name>
<dbReference type="PANTHER" id="PTHR43236">
    <property type="entry name" value="ANTITOXIN HIGA1"/>
    <property type="match status" value="1"/>
</dbReference>
<dbReference type="InterPro" id="IPR052345">
    <property type="entry name" value="Rad_response_metalloprotease"/>
</dbReference>
<dbReference type="PANTHER" id="PTHR43236:SF2">
    <property type="entry name" value="BLL0069 PROTEIN"/>
    <property type="match status" value="1"/>
</dbReference>
<evidence type="ECO:0000313" key="2">
    <source>
        <dbReference type="EMBL" id="TVU84876.1"/>
    </source>
</evidence>
<dbReference type="Gene3D" id="1.10.10.2910">
    <property type="match status" value="1"/>
</dbReference>
<proteinExistence type="predicted"/>
<dbReference type="InterPro" id="IPR010359">
    <property type="entry name" value="IrrE_HExxH"/>
</dbReference>
<evidence type="ECO:0000313" key="3">
    <source>
        <dbReference type="Proteomes" id="UP000320648"/>
    </source>
</evidence>
<organism evidence="2 3">
    <name type="scientific">Corynebacterium aurimucosum</name>
    <dbReference type="NCBI Taxonomy" id="169292"/>
    <lineage>
        <taxon>Bacteria</taxon>
        <taxon>Bacillati</taxon>
        <taxon>Actinomycetota</taxon>
        <taxon>Actinomycetes</taxon>
        <taxon>Mycobacteriales</taxon>
        <taxon>Corynebacteriaceae</taxon>
        <taxon>Corynebacterium</taxon>
    </lineage>
</organism>
<dbReference type="Proteomes" id="UP000320648">
    <property type="component" value="Unassembled WGS sequence"/>
</dbReference>
<gene>
    <name evidence="2" type="ORF">FQN05_05260</name>
</gene>
<accession>A0A2N6TPI3</accession>
<sequence length="378" mass="41853">MTVRVPMSPPVLEWAVKRTRLPVDELEKKSDFHCLRSWLGGESTPTFRQAQKLAKLAGIPFGYLLLEEPVQRTPHLPDFRTPGSTPLSDYSPALEQTIYACERRLEWYAEDALASGIAGPSFIGRFSTDTSVGKATDWACALLDWVPGKRERSRDRVATLADAIEHTGILVMRSSVVGNNTQNKLDPDEFRGFTLIRHSFGLIFINSADSGVGKLFSLAHEFGHILIGEQGISGGPLNQRAVERWCNQFATALLVSTKDILNRWSETRDLESVCQWSFKTFGVSRDVTVWLLVDNGVLPREAGQRFLQEAPSSPPTAQRNRGGDFTVGLRSRLGGLFLEAVTGALVEGRIDEREASRQLGVKKISAIEALVDQYQGLP</sequence>
<protein>
    <submittedName>
        <fullName evidence="2">ImmA/IrrE family metallo-endopeptidase</fullName>
    </submittedName>
</protein>
<feature type="domain" description="IrrE N-terminal-like" evidence="1">
    <location>
        <begin position="165"/>
        <end position="278"/>
    </location>
</feature>
<reference evidence="2 3" key="1">
    <citation type="submission" date="2019-07" db="EMBL/GenBank/DDBJ databases">
        <title>Draft genome of C. aurimucosum strain 15-4290.</title>
        <authorList>
            <person name="Pacheco L.G.C."/>
            <person name="Aguiar E.R.G.R."/>
            <person name="Navas J."/>
            <person name="Santos C.S."/>
            <person name="Rocha D.J.P.G."/>
        </authorList>
    </citation>
    <scope>NUCLEOTIDE SEQUENCE [LARGE SCALE GENOMIC DNA]</scope>
    <source>
        <strain evidence="2 3">15-4290</strain>
    </source>
</reference>
<comment type="caution">
    <text evidence="2">The sequence shown here is derived from an EMBL/GenBank/DDBJ whole genome shotgun (WGS) entry which is preliminary data.</text>
</comment>
<dbReference type="EMBL" id="VMTX01000005">
    <property type="protein sequence ID" value="TVU84876.1"/>
    <property type="molecule type" value="Genomic_DNA"/>
</dbReference>